<proteinExistence type="predicted"/>
<dbReference type="SUPFAM" id="SSF56112">
    <property type="entry name" value="Protein kinase-like (PK-like)"/>
    <property type="match status" value="1"/>
</dbReference>
<dbReference type="AlphaFoldDB" id="A0A644XFW7"/>
<dbReference type="EMBL" id="VSSQ01002391">
    <property type="protein sequence ID" value="MPM15130.1"/>
    <property type="molecule type" value="Genomic_DNA"/>
</dbReference>
<feature type="domain" description="Aminoglycoside phosphotransferase" evidence="1">
    <location>
        <begin position="23"/>
        <end position="259"/>
    </location>
</feature>
<evidence type="ECO:0000259" key="1">
    <source>
        <dbReference type="Pfam" id="PF01636"/>
    </source>
</evidence>
<reference evidence="2" key="1">
    <citation type="submission" date="2019-08" db="EMBL/GenBank/DDBJ databases">
        <authorList>
            <person name="Kucharzyk K."/>
            <person name="Murdoch R.W."/>
            <person name="Higgins S."/>
            <person name="Loffler F."/>
        </authorList>
    </citation>
    <scope>NUCLEOTIDE SEQUENCE</scope>
</reference>
<dbReference type="Gene3D" id="3.90.1200.10">
    <property type="match status" value="1"/>
</dbReference>
<keyword evidence="2" id="KW-0418">Kinase</keyword>
<accession>A0A644XFW7</accession>
<dbReference type="PANTHER" id="PTHR21064:SF5">
    <property type="entry name" value="SLR1880 PROTEIN"/>
    <property type="match status" value="1"/>
</dbReference>
<dbReference type="PANTHER" id="PTHR21064">
    <property type="entry name" value="AMINOGLYCOSIDE PHOSPHOTRANSFERASE DOMAIN-CONTAINING PROTEIN-RELATED"/>
    <property type="match status" value="1"/>
</dbReference>
<dbReference type="InterPro" id="IPR050249">
    <property type="entry name" value="Pseudomonas-type_ThrB"/>
</dbReference>
<comment type="caution">
    <text evidence="2">The sequence shown here is derived from an EMBL/GenBank/DDBJ whole genome shotgun (WGS) entry which is preliminary data.</text>
</comment>
<evidence type="ECO:0000313" key="2">
    <source>
        <dbReference type="EMBL" id="MPM15130.1"/>
    </source>
</evidence>
<dbReference type="GO" id="GO:0016301">
    <property type="term" value="F:kinase activity"/>
    <property type="evidence" value="ECO:0007669"/>
    <property type="project" value="UniProtKB-KW"/>
</dbReference>
<sequence length="359" mass="40713">MNEIILKNIIEQFPFSGDAVLCEPYGSGHINDTYRVVTDLGVQYIIQRINAYVFPNITGLMDNIAAVTAYLGARVESPREAMSLVKTQNGEHYYTDDKGGCWRAYDFVENSICLQKIEEPADFFECGLAFGRFQNSMADFPAETLCETIPDFHNTPSRYEKFKRAVELDAMGRASGVREEIDFALSLEAEASRLHRMRQSCELPTRVTHNDTKINNVLMDRYSRKALCVIDLDTVMPGLAAYDFGDSIRFGAASAAEDELDLSLMRLNVELFETFSRGFLQACTSLTPLEVETLPLGAFIMTLECGVRFLTDYLEGDHYFKIKREQHNLERCRTQFTLAADIRRHLPKLKQIVLSNARA</sequence>
<dbReference type="EC" id="2.7.1.162" evidence="2"/>
<keyword evidence="2" id="KW-0808">Transferase</keyword>
<protein>
    <submittedName>
        <fullName evidence="2">N-acetylhexosamine 1-kinase</fullName>
        <ecNumber evidence="2">2.7.1.162</ecNumber>
    </submittedName>
</protein>
<dbReference type="InterPro" id="IPR002575">
    <property type="entry name" value="Aminoglycoside_PTrfase"/>
</dbReference>
<dbReference type="Pfam" id="PF01636">
    <property type="entry name" value="APH"/>
    <property type="match status" value="1"/>
</dbReference>
<gene>
    <name evidence="2" type="primary">nahK_7</name>
    <name evidence="2" type="ORF">SDC9_61496</name>
</gene>
<dbReference type="InterPro" id="IPR011009">
    <property type="entry name" value="Kinase-like_dom_sf"/>
</dbReference>
<name>A0A644XFW7_9ZZZZ</name>
<organism evidence="2">
    <name type="scientific">bioreactor metagenome</name>
    <dbReference type="NCBI Taxonomy" id="1076179"/>
    <lineage>
        <taxon>unclassified sequences</taxon>
        <taxon>metagenomes</taxon>
        <taxon>ecological metagenomes</taxon>
    </lineage>
</organism>